<dbReference type="GO" id="GO:0055085">
    <property type="term" value="P:transmembrane transport"/>
    <property type="evidence" value="ECO:0007669"/>
    <property type="project" value="InterPro"/>
</dbReference>
<evidence type="ECO:0000256" key="3">
    <source>
        <dbReference type="ARBA" id="ARBA00022475"/>
    </source>
</evidence>
<keyword evidence="4 7" id="KW-0812">Transmembrane</keyword>
<evidence type="ECO:0000259" key="8">
    <source>
        <dbReference type="PROSITE" id="PS50928"/>
    </source>
</evidence>
<keyword evidence="3" id="KW-1003">Cell membrane</keyword>
<feature type="transmembrane region" description="Helical" evidence="7">
    <location>
        <begin position="404"/>
        <end position="422"/>
    </location>
</feature>
<evidence type="ECO:0000256" key="4">
    <source>
        <dbReference type="ARBA" id="ARBA00022692"/>
    </source>
</evidence>
<dbReference type="InterPro" id="IPR000515">
    <property type="entry name" value="MetI-like"/>
</dbReference>
<feature type="transmembrane region" description="Helical" evidence="7">
    <location>
        <begin position="12"/>
        <end position="38"/>
    </location>
</feature>
<reference evidence="9 10" key="1">
    <citation type="submission" date="2020-08" db="EMBL/GenBank/DDBJ databases">
        <title>Genomic Encyclopedia of Type Strains, Phase III (KMG-III): the genomes of soil and plant-associated and newly described type strains.</title>
        <authorList>
            <person name="Whitman W."/>
        </authorList>
    </citation>
    <scope>NUCLEOTIDE SEQUENCE [LARGE SCALE GENOMIC DNA]</scope>
    <source>
        <strain evidence="9 10">CECT 8234</strain>
    </source>
</reference>
<keyword evidence="6 7" id="KW-0472">Membrane</keyword>
<accession>A0A7W5C3M6</accession>
<evidence type="ECO:0000256" key="2">
    <source>
        <dbReference type="ARBA" id="ARBA00022448"/>
    </source>
</evidence>
<dbReference type="Pfam" id="PF00528">
    <property type="entry name" value="BPD_transp_1"/>
    <property type="match status" value="1"/>
</dbReference>
<dbReference type="PANTHER" id="PTHR43744:SF12">
    <property type="entry name" value="ABC TRANSPORTER PERMEASE PROTEIN MG189-RELATED"/>
    <property type="match status" value="1"/>
</dbReference>
<keyword evidence="5 7" id="KW-1133">Transmembrane helix</keyword>
<organism evidence="9 10">
    <name type="scientific">Paenibacillus endophyticus</name>
    <dbReference type="NCBI Taxonomy" id="1294268"/>
    <lineage>
        <taxon>Bacteria</taxon>
        <taxon>Bacillati</taxon>
        <taxon>Bacillota</taxon>
        <taxon>Bacilli</taxon>
        <taxon>Bacillales</taxon>
        <taxon>Paenibacillaceae</taxon>
        <taxon>Paenibacillus</taxon>
    </lineage>
</organism>
<evidence type="ECO:0000256" key="6">
    <source>
        <dbReference type="ARBA" id="ARBA00023136"/>
    </source>
</evidence>
<evidence type="ECO:0000256" key="5">
    <source>
        <dbReference type="ARBA" id="ARBA00022989"/>
    </source>
</evidence>
<keyword evidence="10" id="KW-1185">Reference proteome</keyword>
<proteinExistence type="inferred from homology"/>
<evidence type="ECO:0000313" key="10">
    <source>
        <dbReference type="Proteomes" id="UP000518605"/>
    </source>
</evidence>
<dbReference type="RefSeq" id="WP_183558150.1">
    <property type="nucleotide sequence ID" value="NZ_CBCSLB010000001.1"/>
</dbReference>
<name>A0A7W5C3M6_9BACL</name>
<dbReference type="SUPFAM" id="SSF161098">
    <property type="entry name" value="MetI-like"/>
    <property type="match status" value="1"/>
</dbReference>
<evidence type="ECO:0000313" key="9">
    <source>
        <dbReference type="EMBL" id="MBB3150388.1"/>
    </source>
</evidence>
<dbReference type="CDD" id="cd06261">
    <property type="entry name" value="TM_PBP2"/>
    <property type="match status" value="1"/>
</dbReference>
<comment type="caution">
    <text evidence="9">The sequence shown here is derived from an EMBL/GenBank/DDBJ whole genome shotgun (WGS) entry which is preliminary data.</text>
</comment>
<gene>
    <name evidence="9" type="ORF">FHS16_000420</name>
</gene>
<sequence>MKPNRIVEKGHRSLIITAYVVTIFFVVSAIIPVLWMLVSSLKTETDILAYPPKWTPSIPQSVQVTLDYSGVEERDALFYEKEAMKATWYPWMKNLRENIGEVKVTGVRDGQIIYRARTISSSFHVGQPLIVPSTLFNETQMNLKLPFIREQKLSDFEWFGEDGGEQASDGLFVSDAAISSKFQSFYSSTPLVEGKVTGIEERFSWIRMFDSYLALNKIAQDASGTLGFFQYFLNSTIVTLATVTIQLVLGGIAGYAISFLIKSKKWQFIWVMFFLATIMIPGISLLLPQYLLMKDLGLVNTLYAIILPHSAWGIVIFLFKGFFDQLPGELMQAARVDGASDFRIFSQIVVPLSYPVFTVVAVMTFIPVWNEFLWPLVVNNNPQFWTFTVALNDLQNKSSVQQNMVMASSLLSMVPLFIVFITSQKYIEKGVAFSGVKG</sequence>
<keyword evidence="9" id="KW-0762">Sugar transport</keyword>
<dbReference type="AlphaFoldDB" id="A0A7W5C3M6"/>
<protein>
    <submittedName>
        <fullName evidence="9">Multiple sugar transport system permease protein</fullName>
    </submittedName>
</protein>
<evidence type="ECO:0000256" key="1">
    <source>
        <dbReference type="ARBA" id="ARBA00004651"/>
    </source>
</evidence>
<dbReference type="Proteomes" id="UP000518605">
    <property type="component" value="Unassembled WGS sequence"/>
</dbReference>
<dbReference type="EMBL" id="JACHXW010000001">
    <property type="protein sequence ID" value="MBB3150388.1"/>
    <property type="molecule type" value="Genomic_DNA"/>
</dbReference>
<dbReference type="Gene3D" id="1.10.3720.10">
    <property type="entry name" value="MetI-like"/>
    <property type="match status" value="1"/>
</dbReference>
<feature type="transmembrane region" description="Helical" evidence="7">
    <location>
        <begin position="237"/>
        <end position="261"/>
    </location>
</feature>
<dbReference type="PANTHER" id="PTHR43744">
    <property type="entry name" value="ABC TRANSPORTER PERMEASE PROTEIN MG189-RELATED-RELATED"/>
    <property type="match status" value="1"/>
</dbReference>
<comment type="subcellular location">
    <subcellularLocation>
        <location evidence="1 7">Cell membrane</location>
        <topology evidence="1 7">Multi-pass membrane protein</topology>
    </subcellularLocation>
</comment>
<feature type="transmembrane region" description="Helical" evidence="7">
    <location>
        <begin position="344"/>
        <end position="369"/>
    </location>
</feature>
<dbReference type="InterPro" id="IPR035906">
    <property type="entry name" value="MetI-like_sf"/>
</dbReference>
<feature type="domain" description="ABC transmembrane type-1" evidence="8">
    <location>
        <begin position="232"/>
        <end position="423"/>
    </location>
</feature>
<keyword evidence="2 7" id="KW-0813">Transport</keyword>
<evidence type="ECO:0000256" key="7">
    <source>
        <dbReference type="RuleBase" id="RU363032"/>
    </source>
</evidence>
<dbReference type="PROSITE" id="PS50928">
    <property type="entry name" value="ABC_TM1"/>
    <property type="match status" value="1"/>
</dbReference>
<feature type="transmembrane region" description="Helical" evidence="7">
    <location>
        <begin position="268"/>
        <end position="290"/>
    </location>
</feature>
<feature type="transmembrane region" description="Helical" evidence="7">
    <location>
        <begin position="302"/>
        <end position="323"/>
    </location>
</feature>
<comment type="similarity">
    <text evidence="7">Belongs to the binding-protein-dependent transport system permease family.</text>
</comment>
<dbReference type="GO" id="GO:0005886">
    <property type="term" value="C:plasma membrane"/>
    <property type="evidence" value="ECO:0007669"/>
    <property type="project" value="UniProtKB-SubCell"/>
</dbReference>